<gene>
    <name evidence="1" type="ORF">BDN72DRAFT_725296</name>
</gene>
<sequence length="119" mass="13554">MLWTTVRQYASPATTTNLARSLQKLLPQKLPPSLVQKPGNLYEVLSKTPTGGVGKEVYQLRWNDKGITESFWLITRTKFKCEGTHGKAWGKLYWKGKLVNQKEEIIPGALKYSWTEGRS</sequence>
<dbReference type="EMBL" id="ML208268">
    <property type="protein sequence ID" value="TFK74480.1"/>
    <property type="molecule type" value="Genomic_DNA"/>
</dbReference>
<reference evidence="1 2" key="1">
    <citation type="journal article" date="2019" name="Nat. Ecol. Evol.">
        <title>Megaphylogeny resolves global patterns of mushroom evolution.</title>
        <authorList>
            <person name="Varga T."/>
            <person name="Krizsan K."/>
            <person name="Foldi C."/>
            <person name="Dima B."/>
            <person name="Sanchez-Garcia M."/>
            <person name="Sanchez-Ramirez S."/>
            <person name="Szollosi G.J."/>
            <person name="Szarkandi J.G."/>
            <person name="Papp V."/>
            <person name="Albert L."/>
            <person name="Andreopoulos W."/>
            <person name="Angelini C."/>
            <person name="Antonin V."/>
            <person name="Barry K.W."/>
            <person name="Bougher N.L."/>
            <person name="Buchanan P."/>
            <person name="Buyck B."/>
            <person name="Bense V."/>
            <person name="Catcheside P."/>
            <person name="Chovatia M."/>
            <person name="Cooper J."/>
            <person name="Damon W."/>
            <person name="Desjardin D."/>
            <person name="Finy P."/>
            <person name="Geml J."/>
            <person name="Haridas S."/>
            <person name="Hughes K."/>
            <person name="Justo A."/>
            <person name="Karasinski D."/>
            <person name="Kautmanova I."/>
            <person name="Kiss B."/>
            <person name="Kocsube S."/>
            <person name="Kotiranta H."/>
            <person name="LaButti K.M."/>
            <person name="Lechner B.E."/>
            <person name="Liimatainen K."/>
            <person name="Lipzen A."/>
            <person name="Lukacs Z."/>
            <person name="Mihaltcheva S."/>
            <person name="Morgado L.N."/>
            <person name="Niskanen T."/>
            <person name="Noordeloos M.E."/>
            <person name="Ohm R.A."/>
            <person name="Ortiz-Santana B."/>
            <person name="Ovrebo C."/>
            <person name="Racz N."/>
            <person name="Riley R."/>
            <person name="Savchenko A."/>
            <person name="Shiryaev A."/>
            <person name="Soop K."/>
            <person name="Spirin V."/>
            <person name="Szebenyi C."/>
            <person name="Tomsovsky M."/>
            <person name="Tulloss R.E."/>
            <person name="Uehling J."/>
            <person name="Grigoriev I.V."/>
            <person name="Vagvolgyi C."/>
            <person name="Papp T."/>
            <person name="Martin F.M."/>
            <person name="Miettinen O."/>
            <person name="Hibbett D.S."/>
            <person name="Nagy L.G."/>
        </authorList>
    </citation>
    <scope>NUCLEOTIDE SEQUENCE [LARGE SCALE GENOMIC DNA]</scope>
    <source>
        <strain evidence="1 2">NL-1719</strain>
    </source>
</reference>
<protein>
    <submittedName>
        <fullName evidence="1">Uncharacterized protein</fullName>
    </submittedName>
</protein>
<accession>A0ACD3B9H2</accession>
<evidence type="ECO:0000313" key="1">
    <source>
        <dbReference type="EMBL" id="TFK74480.1"/>
    </source>
</evidence>
<organism evidence="1 2">
    <name type="scientific">Pluteus cervinus</name>
    <dbReference type="NCBI Taxonomy" id="181527"/>
    <lineage>
        <taxon>Eukaryota</taxon>
        <taxon>Fungi</taxon>
        <taxon>Dikarya</taxon>
        <taxon>Basidiomycota</taxon>
        <taxon>Agaricomycotina</taxon>
        <taxon>Agaricomycetes</taxon>
        <taxon>Agaricomycetidae</taxon>
        <taxon>Agaricales</taxon>
        <taxon>Pluteineae</taxon>
        <taxon>Pluteaceae</taxon>
        <taxon>Pluteus</taxon>
    </lineage>
</organism>
<keyword evidence="2" id="KW-1185">Reference proteome</keyword>
<name>A0ACD3B9H2_9AGAR</name>
<proteinExistence type="predicted"/>
<feature type="non-terminal residue" evidence="1">
    <location>
        <position position="119"/>
    </location>
</feature>
<dbReference type="Proteomes" id="UP000308600">
    <property type="component" value="Unassembled WGS sequence"/>
</dbReference>
<evidence type="ECO:0000313" key="2">
    <source>
        <dbReference type="Proteomes" id="UP000308600"/>
    </source>
</evidence>